<feature type="transmembrane region" description="Helical" evidence="7">
    <location>
        <begin position="169"/>
        <end position="186"/>
    </location>
</feature>
<evidence type="ECO:0000313" key="8">
    <source>
        <dbReference type="EMBL" id="BAT59342.1"/>
    </source>
</evidence>
<protein>
    <submittedName>
        <fullName evidence="8">Chromate transport protein</fullName>
    </submittedName>
</protein>
<dbReference type="PANTHER" id="PTHR43663">
    <property type="entry name" value="CHROMATE TRANSPORT PROTEIN-RELATED"/>
    <property type="match status" value="1"/>
</dbReference>
<evidence type="ECO:0000313" key="9">
    <source>
        <dbReference type="Proteomes" id="UP000236884"/>
    </source>
</evidence>
<keyword evidence="9" id="KW-1185">Reference proteome</keyword>
<evidence type="ECO:0000256" key="1">
    <source>
        <dbReference type="ARBA" id="ARBA00004651"/>
    </source>
</evidence>
<comment type="similarity">
    <text evidence="2">Belongs to the chromate ion transporter (CHR) (TC 2.A.51) family.</text>
</comment>
<dbReference type="InterPro" id="IPR003370">
    <property type="entry name" value="Chromate_transpt"/>
</dbReference>
<dbReference type="InterPro" id="IPR052518">
    <property type="entry name" value="CHR_Transporter"/>
</dbReference>
<accession>A0A0S3PU38</accession>
<evidence type="ECO:0000256" key="4">
    <source>
        <dbReference type="ARBA" id="ARBA00022692"/>
    </source>
</evidence>
<evidence type="ECO:0000256" key="5">
    <source>
        <dbReference type="ARBA" id="ARBA00022989"/>
    </source>
</evidence>
<evidence type="ECO:0000256" key="7">
    <source>
        <dbReference type="SAM" id="Phobius"/>
    </source>
</evidence>
<keyword evidence="6 7" id="KW-0472">Membrane</keyword>
<gene>
    <name evidence="8" type="primary">chrA</name>
    <name evidence="8" type="ORF">GJW-30_1_01874</name>
</gene>
<name>A0A0S3PU38_9BRAD</name>
<organism evidence="8 9">
    <name type="scientific">Variibacter gotjawalensis</name>
    <dbReference type="NCBI Taxonomy" id="1333996"/>
    <lineage>
        <taxon>Bacteria</taxon>
        <taxon>Pseudomonadati</taxon>
        <taxon>Pseudomonadota</taxon>
        <taxon>Alphaproteobacteria</taxon>
        <taxon>Hyphomicrobiales</taxon>
        <taxon>Nitrobacteraceae</taxon>
        <taxon>Variibacter</taxon>
    </lineage>
</organism>
<dbReference type="EMBL" id="AP014946">
    <property type="protein sequence ID" value="BAT59342.1"/>
    <property type="molecule type" value="Genomic_DNA"/>
</dbReference>
<dbReference type="AlphaFoldDB" id="A0A0S3PU38"/>
<sequence length="189" mass="19938">MAMSEPMQPAEIPTVRELFVAFVLAGLSGFGGVLPFARRMMVEQRRWLTPEEFNELFSLSQFVPGPNVLNMSVIYGSRCRGPIGAIAAAGGLLAAPVAIVIALAALYGLYGDVGALPRILAGVAAAAAGLIIAASARMVQPLISRHTGPAPFVAAAVFVGFGILRVPMWWVIAAALPLSIVLTVWWRGR</sequence>
<reference evidence="8 9" key="1">
    <citation type="submission" date="2015-08" db="EMBL/GenBank/DDBJ databases">
        <title>Investigation of the bacterial diversity of lava forest soil.</title>
        <authorList>
            <person name="Lee J.S."/>
        </authorList>
    </citation>
    <scope>NUCLEOTIDE SEQUENCE [LARGE SCALE GENOMIC DNA]</scope>
    <source>
        <strain evidence="8 9">GJW-30</strain>
    </source>
</reference>
<dbReference type="PANTHER" id="PTHR43663:SF1">
    <property type="entry name" value="CHROMATE TRANSPORTER"/>
    <property type="match status" value="1"/>
</dbReference>
<comment type="subcellular location">
    <subcellularLocation>
        <location evidence="1">Cell membrane</location>
        <topology evidence="1">Multi-pass membrane protein</topology>
    </subcellularLocation>
</comment>
<keyword evidence="4 7" id="KW-0812">Transmembrane</keyword>
<evidence type="ECO:0000256" key="6">
    <source>
        <dbReference type="ARBA" id="ARBA00023136"/>
    </source>
</evidence>
<keyword evidence="3" id="KW-1003">Cell membrane</keyword>
<keyword evidence="5 7" id="KW-1133">Transmembrane helix</keyword>
<dbReference type="Pfam" id="PF02417">
    <property type="entry name" value="Chromate_transp"/>
    <property type="match status" value="1"/>
</dbReference>
<evidence type="ECO:0000256" key="2">
    <source>
        <dbReference type="ARBA" id="ARBA00005262"/>
    </source>
</evidence>
<proteinExistence type="inferred from homology"/>
<dbReference type="Proteomes" id="UP000236884">
    <property type="component" value="Chromosome"/>
</dbReference>
<feature type="transmembrane region" description="Helical" evidence="7">
    <location>
        <begin position="146"/>
        <end position="163"/>
    </location>
</feature>
<feature type="transmembrane region" description="Helical" evidence="7">
    <location>
        <begin position="18"/>
        <end position="37"/>
    </location>
</feature>
<evidence type="ECO:0000256" key="3">
    <source>
        <dbReference type="ARBA" id="ARBA00022475"/>
    </source>
</evidence>
<feature type="transmembrane region" description="Helical" evidence="7">
    <location>
        <begin position="115"/>
        <end position="134"/>
    </location>
</feature>
<dbReference type="GO" id="GO:0005886">
    <property type="term" value="C:plasma membrane"/>
    <property type="evidence" value="ECO:0007669"/>
    <property type="project" value="UniProtKB-SubCell"/>
</dbReference>
<dbReference type="GO" id="GO:0015109">
    <property type="term" value="F:chromate transmembrane transporter activity"/>
    <property type="evidence" value="ECO:0007669"/>
    <property type="project" value="InterPro"/>
</dbReference>
<feature type="transmembrane region" description="Helical" evidence="7">
    <location>
        <begin position="85"/>
        <end position="109"/>
    </location>
</feature>
<dbReference type="KEGG" id="vgo:GJW-30_1_01874"/>